<keyword evidence="4" id="KW-0812">Transmembrane</keyword>
<evidence type="ECO:0000256" key="2">
    <source>
        <dbReference type="ARBA" id="ARBA00022729"/>
    </source>
</evidence>
<keyword evidence="7" id="KW-1185">Reference proteome</keyword>
<organism evidence="6 7">
    <name type="scientific">Heterodera schachtii</name>
    <name type="common">Sugarbeet cyst nematode worm</name>
    <name type="synonym">Tylenchus schachtii</name>
    <dbReference type="NCBI Taxonomy" id="97005"/>
    <lineage>
        <taxon>Eukaryota</taxon>
        <taxon>Metazoa</taxon>
        <taxon>Ecdysozoa</taxon>
        <taxon>Nematoda</taxon>
        <taxon>Chromadorea</taxon>
        <taxon>Rhabditida</taxon>
        <taxon>Tylenchina</taxon>
        <taxon>Tylenchomorpha</taxon>
        <taxon>Tylenchoidea</taxon>
        <taxon>Heteroderidae</taxon>
        <taxon>Heteroderinae</taxon>
        <taxon>Heterodera</taxon>
    </lineage>
</organism>
<dbReference type="PROSITE" id="PS01248">
    <property type="entry name" value="EGF_LAM_1"/>
    <property type="match status" value="1"/>
</dbReference>
<dbReference type="EMBL" id="JBICCN010000326">
    <property type="protein sequence ID" value="KAL3077501.1"/>
    <property type="molecule type" value="Genomic_DNA"/>
</dbReference>
<evidence type="ECO:0000256" key="4">
    <source>
        <dbReference type="SAM" id="Phobius"/>
    </source>
</evidence>
<gene>
    <name evidence="6" type="ORF">niasHS_012207</name>
</gene>
<evidence type="ECO:0000313" key="7">
    <source>
        <dbReference type="Proteomes" id="UP001620645"/>
    </source>
</evidence>
<proteinExistence type="inferred from homology"/>
<keyword evidence="3" id="KW-1015">Disulfide bond</keyword>
<name>A0ABD2IJ23_HETSC</name>
<feature type="disulfide bond" evidence="3">
    <location>
        <begin position="196"/>
        <end position="205"/>
    </location>
</feature>
<keyword evidence="4" id="KW-0472">Membrane</keyword>
<keyword evidence="2" id="KW-0732">Signal</keyword>
<evidence type="ECO:0000313" key="6">
    <source>
        <dbReference type="EMBL" id="KAL3077501.1"/>
    </source>
</evidence>
<dbReference type="PROSITE" id="PS50026">
    <property type="entry name" value="EGF_3"/>
    <property type="match status" value="1"/>
</dbReference>
<dbReference type="PROSITE" id="PS00022">
    <property type="entry name" value="EGF_1"/>
    <property type="match status" value="1"/>
</dbReference>
<keyword evidence="4" id="KW-1133">Transmembrane helix</keyword>
<keyword evidence="3" id="KW-0245">EGF-like domain</keyword>
<dbReference type="InterPro" id="IPR000742">
    <property type="entry name" value="EGF"/>
</dbReference>
<dbReference type="PANTHER" id="PTHR15382">
    <property type="entry name" value="CTG4A-RELATED"/>
    <property type="match status" value="1"/>
</dbReference>
<evidence type="ECO:0000259" key="5">
    <source>
        <dbReference type="PROSITE" id="PS50026"/>
    </source>
</evidence>
<feature type="domain" description="EGF-like" evidence="5">
    <location>
        <begin position="167"/>
        <end position="206"/>
    </location>
</feature>
<comment type="caution">
    <text evidence="3">Lacks conserved residue(s) required for the propagation of feature annotation.</text>
</comment>
<reference evidence="6 7" key="1">
    <citation type="submission" date="2024-10" db="EMBL/GenBank/DDBJ databases">
        <authorList>
            <person name="Kim D."/>
        </authorList>
    </citation>
    <scope>NUCLEOTIDE SEQUENCE [LARGE SCALE GENOMIC DNA]</scope>
    <source>
        <strain evidence="6">Taebaek</strain>
    </source>
</reference>
<dbReference type="PANTHER" id="PTHR15382:SF8">
    <property type="entry name" value="CANOPY B"/>
    <property type="match status" value="1"/>
</dbReference>
<dbReference type="Pfam" id="PF11938">
    <property type="entry name" value="DUF3456"/>
    <property type="match status" value="1"/>
</dbReference>
<evidence type="ECO:0000256" key="1">
    <source>
        <dbReference type="ARBA" id="ARBA00007285"/>
    </source>
</evidence>
<accession>A0ABD2IJ23</accession>
<protein>
    <recommendedName>
        <fullName evidence="5">EGF-like domain-containing protein</fullName>
    </recommendedName>
</protein>
<comment type="similarity">
    <text evidence="1">Belongs to the canopy family.</text>
</comment>
<dbReference type="Proteomes" id="UP001620645">
    <property type="component" value="Unassembled WGS sequence"/>
</dbReference>
<feature type="transmembrane region" description="Helical" evidence="4">
    <location>
        <begin position="301"/>
        <end position="318"/>
    </location>
</feature>
<dbReference type="InterPro" id="IPR002049">
    <property type="entry name" value="LE_dom"/>
</dbReference>
<dbReference type="AlphaFoldDB" id="A0ABD2IJ23"/>
<comment type="caution">
    <text evidence="6">The sequence shown here is derived from an EMBL/GenBank/DDBJ whole genome shotgun (WGS) entry which is preliminary data.</text>
</comment>
<evidence type="ECO:0000256" key="3">
    <source>
        <dbReference type="PROSITE-ProRule" id="PRU00076"/>
    </source>
</evidence>
<dbReference type="InterPro" id="IPR021852">
    <property type="entry name" value="DUF3456"/>
</dbReference>
<sequence length="353" mass="39380">MSFVLLRPSSSSLPSRLTFLLFFLLVNLYYLVKSASNSFINDKCMTCKFLSKTFLEGLEKTEKLHFGGGNTDWEERNLGRFKTSETRFVEILDYVCKKDSSAEIGFSGIKDLQFKCHSLLEAHEELLGQWFFEHQDNGPTLGKYLCIENLKLCCDEGYFGADCSPCPGMKLSGKPCFGNGQCQGNGTRNGNGTCSCHAGYVGKMCSNCDSSYFAVSQNSSYIECEVVALVRAQKIVGLAELGIKWILKSAVMISTNVQRKENVTNPMKNVSTLLVLSNANASTGLNDWTPANVPWMSKVKLMKLGALTMMILLILVVLRQNLQRKRRRTKSSKLTKRTVNTMSCDVCLWVDLS</sequence>